<dbReference type="Proteomes" id="UP000886785">
    <property type="component" value="Unassembled WGS sequence"/>
</dbReference>
<dbReference type="Pfam" id="PF07949">
    <property type="entry name" value="YbbR"/>
    <property type="match status" value="2"/>
</dbReference>
<keyword evidence="1" id="KW-1133">Transmembrane helix</keyword>
<comment type="caution">
    <text evidence="2">The sequence shown here is derived from an EMBL/GenBank/DDBJ whole genome shotgun (WGS) entry which is preliminary data.</text>
</comment>
<evidence type="ECO:0000313" key="3">
    <source>
        <dbReference type="Proteomes" id="UP000886785"/>
    </source>
</evidence>
<dbReference type="Gene3D" id="2.170.120.40">
    <property type="entry name" value="YbbR-like domain"/>
    <property type="match status" value="2"/>
</dbReference>
<dbReference type="PANTHER" id="PTHR37804:SF1">
    <property type="entry name" value="CDAA REGULATORY PROTEIN CDAR"/>
    <property type="match status" value="1"/>
</dbReference>
<reference evidence="2" key="1">
    <citation type="submission" date="2020-10" db="EMBL/GenBank/DDBJ databases">
        <authorList>
            <person name="Gilroy R."/>
        </authorList>
    </citation>
    <scope>NUCLEOTIDE SEQUENCE</scope>
    <source>
        <strain evidence="2">ChiSjej1B19-7085</strain>
    </source>
</reference>
<dbReference type="PANTHER" id="PTHR37804">
    <property type="entry name" value="CDAA REGULATORY PROTEIN CDAR"/>
    <property type="match status" value="1"/>
</dbReference>
<dbReference type="InterPro" id="IPR012505">
    <property type="entry name" value="YbbR"/>
</dbReference>
<keyword evidence="1" id="KW-0812">Transmembrane</keyword>
<gene>
    <name evidence="2" type="ORF">IAA54_03355</name>
</gene>
<reference evidence="2" key="2">
    <citation type="journal article" date="2021" name="PeerJ">
        <title>Extensive microbial diversity within the chicken gut microbiome revealed by metagenomics and culture.</title>
        <authorList>
            <person name="Gilroy R."/>
            <person name="Ravi A."/>
            <person name="Getino M."/>
            <person name="Pursley I."/>
            <person name="Horton D.L."/>
            <person name="Alikhan N.F."/>
            <person name="Baker D."/>
            <person name="Gharbi K."/>
            <person name="Hall N."/>
            <person name="Watson M."/>
            <person name="Adriaenssens E.M."/>
            <person name="Foster-Nyarko E."/>
            <person name="Jarju S."/>
            <person name="Secka A."/>
            <person name="Antonio M."/>
            <person name="Oren A."/>
            <person name="Chaudhuri R.R."/>
            <person name="La Ragione R."/>
            <person name="Hildebrand F."/>
            <person name="Pallen M.J."/>
        </authorList>
    </citation>
    <scope>NUCLEOTIDE SEQUENCE</scope>
    <source>
        <strain evidence="2">ChiSjej1B19-7085</strain>
    </source>
</reference>
<evidence type="ECO:0000256" key="1">
    <source>
        <dbReference type="SAM" id="Phobius"/>
    </source>
</evidence>
<feature type="transmembrane region" description="Helical" evidence="1">
    <location>
        <begin position="12"/>
        <end position="33"/>
    </location>
</feature>
<accession>A0A9D1DPI3</accession>
<name>A0A9D1DPI3_9FIRM</name>
<dbReference type="InterPro" id="IPR053154">
    <property type="entry name" value="c-di-AMP_regulator"/>
</dbReference>
<evidence type="ECO:0000313" key="2">
    <source>
        <dbReference type="EMBL" id="HIR56682.1"/>
    </source>
</evidence>
<protein>
    <recommendedName>
        <fullName evidence="4">YbbR-like protein</fullName>
    </recommendedName>
</protein>
<proteinExistence type="predicted"/>
<sequence length="425" mass="47089">MKEKKFSIGEFFYNDRFVLVFSVFIAVIAWFIVSSINTQERPREISDVPVVVTLSDEATQEMNLRVFSQSVTSATVSLTGDSVAVRSIDPSELRVVAEQASSITQPTSAQLRLRLERPSQVLGDYEVQIDPEYVFVEVDYYQDATFQINTDGIKYKADDSYVVSEPSLSVNEVTISGPQKEIDRISRVCVEYEIDTPLISTQTFTTNLVLYDRYGNQLSKDNLTISDDEVEVTISVRSRQTLTLEPTFQNKPSGLNLNSGIVQVDPESIQIAGPEDVLSNLTTISLEPIDFAEVSPANNTFDVAISLPAGCSNISMIYEAQVTLDLDGFVAQQFTITGENFEVVNLAANKTSDVYTQSMVVTLVGPQAQIENIQPEDIVVEINMAGRETFTGHIEMPVQISVQNASSVWAYGEYLANVNIQEKVD</sequence>
<evidence type="ECO:0008006" key="4">
    <source>
        <dbReference type="Google" id="ProtNLM"/>
    </source>
</evidence>
<organism evidence="2 3">
    <name type="scientific">Candidatus Gallacutalibacter pullicola</name>
    <dbReference type="NCBI Taxonomy" id="2840830"/>
    <lineage>
        <taxon>Bacteria</taxon>
        <taxon>Bacillati</taxon>
        <taxon>Bacillota</taxon>
        <taxon>Clostridia</taxon>
        <taxon>Eubacteriales</taxon>
        <taxon>Candidatus Gallacutalibacter</taxon>
    </lineage>
</organism>
<dbReference type="AlphaFoldDB" id="A0A9D1DPI3"/>
<dbReference type="Gene3D" id="2.170.120.30">
    <property type="match status" value="2"/>
</dbReference>
<dbReference type="EMBL" id="DVHF01000038">
    <property type="protein sequence ID" value="HIR56682.1"/>
    <property type="molecule type" value="Genomic_DNA"/>
</dbReference>
<keyword evidence="1" id="KW-0472">Membrane</keyword>